<protein>
    <submittedName>
        <fullName evidence="1">Uncharacterized protein</fullName>
    </submittedName>
</protein>
<proteinExistence type="predicted"/>
<gene>
    <name evidence="1" type="ORF">GCM10010094_84890</name>
</gene>
<organism evidence="1 2">
    <name type="scientific">Streptomyces flaveus</name>
    <dbReference type="NCBI Taxonomy" id="66370"/>
    <lineage>
        <taxon>Bacteria</taxon>
        <taxon>Bacillati</taxon>
        <taxon>Actinomycetota</taxon>
        <taxon>Actinomycetes</taxon>
        <taxon>Kitasatosporales</taxon>
        <taxon>Streptomycetaceae</taxon>
        <taxon>Streptomyces</taxon>
        <taxon>Streptomyces aurantiacus group</taxon>
    </lineage>
</organism>
<dbReference type="Proteomes" id="UP000637788">
    <property type="component" value="Unassembled WGS sequence"/>
</dbReference>
<dbReference type="RefSeq" id="WP_189327069.1">
    <property type="nucleotide sequence ID" value="NZ_BMPQ01000041.1"/>
</dbReference>
<comment type="caution">
    <text evidence="1">The sequence shown here is derived from an EMBL/GenBank/DDBJ whole genome shotgun (WGS) entry which is preliminary data.</text>
</comment>
<evidence type="ECO:0000313" key="2">
    <source>
        <dbReference type="Proteomes" id="UP000637788"/>
    </source>
</evidence>
<sequence length="171" mass="17810">MRVYVPLTLSGLAEAYKTGELGAGPFVAYAVTPALREWYLSDDIEELEYAALNRAALASLRLLALDPGAVRRRVVVAVDVPEGAAVADPDRGLDPGSLGEVRVEGPVPLTKAAAVHVDSGEAETDVTAAADALGAADTGDDDAQFVVDGAEDHELLWFATQEIPNLVGLGD</sequence>
<accession>A0A917RKP8</accession>
<keyword evidence="2" id="KW-1185">Reference proteome</keyword>
<reference evidence="1" key="2">
    <citation type="submission" date="2020-09" db="EMBL/GenBank/DDBJ databases">
        <authorList>
            <person name="Sun Q."/>
            <person name="Ohkuma M."/>
        </authorList>
    </citation>
    <scope>NUCLEOTIDE SEQUENCE</scope>
    <source>
        <strain evidence="1">JCM 3035</strain>
    </source>
</reference>
<reference evidence="1" key="1">
    <citation type="journal article" date="2014" name="Int. J. Syst. Evol. Microbiol.">
        <title>Complete genome sequence of Corynebacterium casei LMG S-19264T (=DSM 44701T), isolated from a smear-ripened cheese.</title>
        <authorList>
            <consortium name="US DOE Joint Genome Institute (JGI-PGF)"/>
            <person name="Walter F."/>
            <person name="Albersmeier A."/>
            <person name="Kalinowski J."/>
            <person name="Ruckert C."/>
        </authorList>
    </citation>
    <scope>NUCLEOTIDE SEQUENCE</scope>
    <source>
        <strain evidence="1">JCM 3035</strain>
    </source>
</reference>
<dbReference type="Pfam" id="PF21853">
    <property type="entry name" value="DUF6912"/>
    <property type="match status" value="1"/>
</dbReference>
<name>A0A917RKP8_9ACTN</name>
<evidence type="ECO:0000313" key="1">
    <source>
        <dbReference type="EMBL" id="GGL11064.1"/>
    </source>
</evidence>
<dbReference type="AlphaFoldDB" id="A0A917RKP8"/>
<dbReference type="InterPro" id="IPR054206">
    <property type="entry name" value="DUF6912"/>
</dbReference>
<dbReference type="EMBL" id="BMPQ01000041">
    <property type="protein sequence ID" value="GGL11064.1"/>
    <property type="molecule type" value="Genomic_DNA"/>
</dbReference>